<dbReference type="EMBL" id="JAKOGI010000710">
    <property type="protein sequence ID" value="KAJ8431187.1"/>
    <property type="molecule type" value="Genomic_DNA"/>
</dbReference>
<keyword evidence="3" id="KW-1185">Reference proteome</keyword>
<feature type="compositionally biased region" description="Low complexity" evidence="1">
    <location>
        <begin position="172"/>
        <end position="203"/>
    </location>
</feature>
<protein>
    <submittedName>
        <fullName evidence="2">Uncharacterized protein</fullName>
    </submittedName>
</protein>
<evidence type="ECO:0000313" key="2">
    <source>
        <dbReference type="EMBL" id="KAJ8431187.1"/>
    </source>
</evidence>
<feature type="region of interest" description="Disordered" evidence="1">
    <location>
        <begin position="136"/>
        <end position="217"/>
    </location>
</feature>
<dbReference type="OrthoDB" id="671678at2759"/>
<dbReference type="Proteomes" id="UP001153076">
    <property type="component" value="Unassembled WGS sequence"/>
</dbReference>
<evidence type="ECO:0000256" key="1">
    <source>
        <dbReference type="SAM" id="MobiDB-lite"/>
    </source>
</evidence>
<gene>
    <name evidence="2" type="ORF">Cgig2_010219</name>
</gene>
<dbReference type="AlphaFoldDB" id="A0A9Q1Q6R9"/>
<proteinExistence type="predicted"/>
<sequence length="524" mass="58894">MTPQVAEYVRDNLHWSVRETSSLHPCLLPLYFTAYCPKFDHIFAMQFAHATYIPEMVQAIFYAMVINDAAKLRLIRREAEESLMLDLRKLRWDVIEAWLLFIKDKLKDAQVSTSGGDGKLCVDQVRRVANTKCTPRIRSPDELLSEGTKGNPRSALSSSKPGAEVACTGTISTSRETSCSSSDSSSRCLSSEGASTGSSSREGLPTPGKSVLNRKGRSPVGLAPKIVAEGLEFPGAPIPSDLTALEKQYLLSAGYTFIIPKADATVNELPAKCIAVYYVALNYGLRFPLHLVIEEILNKYKLVPVQVVPTSWHNICFFIATCKLRGLTYSARAFSLVHAIQRAPKETEELGCYYFNNRPGFMTAVEKKSKGNVPDWNEGKPIKNSFREPTAEERKRACYFQFYIQEDDKPRPIPKFMAQMIESMKGPEKRKSKSNDREPLNWLPKLKFFGNDFFLAAAGLLILKNFSKGIGRPNVEQVRVRLTVFETGDATSEQVTADSECCREEERQRLLNQQAKKVRRFEVI</sequence>
<accession>A0A9Q1Q6R9</accession>
<comment type="caution">
    <text evidence="2">The sequence shown here is derived from an EMBL/GenBank/DDBJ whole genome shotgun (WGS) entry which is preliminary data.</text>
</comment>
<evidence type="ECO:0000313" key="3">
    <source>
        <dbReference type="Proteomes" id="UP001153076"/>
    </source>
</evidence>
<organism evidence="2 3">
    <name type="scientific">Carnegiea gigantea</name>
    <dbReference type="NCBI Taxonomy" id="171969"/>
    <lineage>
        <taxon>Eukaryota</taxon>
        <taxon>Viridiplantae</taxon>
        <taxon>Streptophyta</taxon>
        <taxon>Embryophyta</taxon>
        <taxon>Tracheophyta</taxon>
        <taxon>Spermatophyta</taxon>
        <taxon>Magnoliopsida</taxon>
        <taxon>eudicotyledons</taxon>
        <taxon>Gunneridae</taxon>
        <taxon>Pentapetalae</taxon>
        <taxon>Caryophyllales</taxon>
        <taxon>Cactineae</taxon>
        <taxon>Cactaceae</taxon>
        <taxon>Cactoideae</taxon>
        <taxon>Echinocereeae</taxon>
        <taxon>Carnegiea</taxon>
    </lineage>
</organism>
<reference evidence="2" key="1">
    <citation type="submission" date="2022-04" db="EMBL/GenBank/DDBJ databases">
        <title>Carnegiea gigantea Genome sequencing and assembly v2.</title>
        <authorList>
            <person name="Copetti D."/>
            <person name="Sanderson M.J."/>
            <person name="Burquez A."/>
            <person name="Wojciechowski M.F."/>
        </authorList>
    </citation>
    <scope>NUCLEOTIDE SEQUENCE</scope>
    <source>
        <strain evidence="2">SGP5-SGP5p</strain>
        <tissue evidence="2">Aerial part</tissue>
    </source>
</reference>
<name>A0A9Q1Q6R9_9CARY</name>